<evidence type="ECO:0000313" key="3">
    <source>
        <dbReference type="EMBL" id="TXK65638.1"/>
    </source>
</evidence>
<keyword evidence="2" id="KW-0472">Membrane</keyword>
<proteinExistence type="predicted"/>
<dbReference type="EMBL" id="VRTS01000001">
    <property type="protein sequence ID" value="TXK65638.1"/>
    <property type="molecule type" value="Genomic_DNA"/>
</dbReference>
<feature type="region of interest" description="Disordered" evidence="1">
    <location>
        <begin position="58"/>
        <end position="77"/>
    </location>
</feature>
<dbReference type="InterPro" id="IPR046119">
    <property type="entry name" value="DUF6116"/>
</dbReference>
<accession>A0A5C8KX58</accession>
<dbReference type="AlphaFoldDB" id="A0A5C8KX58"/>
<evidence type="ECO:0000256" key="1">
    <source>
        <dbReference type="SAM" id="MobiDB-lite"/>
    </source>
</evidence>
<evidence type="ECO:0000256" key="2">
    <source>
        <dbReference type="SAM" id="Phobius"/>
    </source>
</evidence>
<feature type="transmembrane region" description="Helical" evidence="2">
    <location>
        <begin position="20"/>
        <end position="35"/>
    </location>
</feature>
<comment type="caution">
    <text evidence="3">The sequence shown here is derived from an EMBL/GenBank/DDBJ whole genome shotgun (WGS) entry which is preliminary data.</text>
</comment>
<dbReference type="Pfam" id="PF19611">
    <property type="entry name" value="DUF6116"/>
    <property type="match status" value="1"/>
</dbReference>
<name>A0A5C8KX58_9GAMM</name>
<organism evidence="3 4">
    <name type="scientific">Alkalisalibacterium limincola</name>
    <dbReference type="NCBI Taxonomy" id="2699169"/>
    <lineage>
        <taxon>Bacteria</taxon>
        <taxon>Pseudomonadati</taxon>
        <taxon>Pseudomonadota</taxon>
        <taxon>Gammaproteobacteria</taxon>
        <taxon>Lysobacterales</taxon>
        <taxon>Lysobacteraceae</taxon>
        <taxon>Alkalisalibacterium</taxon>
    </lineage>
</organism>
<sequence length="77" mass="8793">MANPLLIPLWRWLRRRRFPTLLKITATVFFVNLFIPDPIPLIDDILLGLATLTLASMRRPREQDGERDGAGRTPPGD</sequence>
<dbReference type="RefSeq" id="WP_147890310.1">
    <property type="nucleotide sequence ID" value="NZ_VRTS01000001.1"/>
</dbReference>
<gene>
    <name evidence="3" type="ORF">FU658_00440</name>
</gene>
<keyword evidence="4" id="KW-1185">Reference proteome</keyword>
<keyword evidence="2" id="KW-1133">Transmembrane helix</keyword>
<keyword evidence="2" id="KW-0812">Transmembrane</keyword>
<protein>
    <submittedName>
        <fullName evidence="3">Uncharacterized protein</fullName>
    </submittedName>
</protein>
<evidence type="ECO:0000313" key="4">
    <source>
        <dbReference type="Proteomes" id="UP000321248"/>
    </source>
</evidence>
<dbReference type="Proteomes" id="UP000321248">
    <property type="component" value="Unassembled WGS sequence"/>
</dbReference>
<feature type="compositionally biased region" description="Basic and acidic residues" evidence="1">
    <location>
        <begin position="59"/>
        <end position="70"/>
    </location>
</feature>
<reference evidence="3 4" key="1">
    <citation type="submission" date="2019-08" db="EMBL/GenBank/DDBJ databases">
        <authorList>
            <person name="Karlyshev A.V."/>
        </authorList>
    </citation>
    <scope>NUCLEOTIDE SEQUENCE [LARGE SCALE GENOMIC DNA]</scope>
    <source>
        <strain evidence="3 4">Alg18-2.2</strain>
    </source>
</reference>